<dbReference type="GO" id="GO:0016746">
    <property type="term" value="F:acyltransferase activity"/>
    <property type="evidence" value="ECO:0007669"/>
    <property type="project" value="UniProtKB-KW"/>
</dbReference>
<feature type="domain" description="N-acyltransferase N-terminal" evidence="1">
    <location>
        <begin position="16"/>
        <end position="145"/>
    </location>
</feature>
<sequence>MELRDGVSVLADADGLVEALLDLGVPHQDIEEPVRLSRQLLGDAPAREVLERGVADLVRDLGAVTGGVDLPRYPGASRAVARWFPLYVFVAALPFVRAYHQERGISSDVSRRTLADVGRGVAVHRRWHGTGGIMTARWLSLHLRGELYQLGRLQFQRGVVPQVLGESIAAAGFSAGDPALGLHIPDFMGPLSPESCDRSLALAREFFAAHFPEEPYPVATCGSWLLDPQLKRYLPAESNIVRFQERFHVHALEEESDLTPVRFVFGSTQVELAELPRRTVVERAVVEHLEGGGHWYGGEGWFLLEG</sequence>
<feature type="domain" description="GNAT-like C-terminal" evidence="2">
    <location>
        <begin position="147"/>
        <end position="302"/>
    </location>
</feature>
<evidence type="ECO:0000259" key="1">
    <source>
        <dbReference type="Pfam" id="PF18082"/>
    </source>
</evidence>
<dbReference type="Pfam" id="PF18164">
    <property type="entry name" value="GNAT_C"/>
    <property type="match status" value="1"/>
</dbReference>
<dbReference type="Pfam" id="PF18082">
    <property type="entry name" value="NAT_N"/>
    <property type="match status" value="1"/>
</dbReference>
<gene>
    <name evidence="3" type="ORF">PV399_03315</name>
    <name evidence="4" type="ORF">PV666_09865</name>
</gene>
<dbReference type="InterPro" id="IPR041273">
    <property type="entry name" value="NAT_N"/>
</dbReference>
<dbReference type="EMBL" id="JARAWC010000002">
    <property type="protein sequence ID" value="MDX2958749.1"/>
    <property type="molecule type" value="Genomic_DNA"/>
</dbReference>
<keyword evidence="3" id="KW-0012">Acyltransferase</keyword>
<dbReference type="Proteomes" id="UP001282288">
    <property type="component" value="Unassembled WGS sequence"/>
</dbReference>
<dbReference type="GeneID" id="69806989"/>
<keyword evidence="3" id="KW-0808">Transferase</keyword>
<dbReference type="EMBL" id="JARAWP010000005">
    <property type="protein sequence ID" value="MDX3018187.1"/>
    <property type="molecule type" value="Genomic_DNA"/>
</dbReference>
<protein>
    <submittedName>
        <fullName evidence="3">Acyltransferase domain-containing protein</fullName>
    </submittedName>
</protein>
<dbReference type="Gene3D" id="3.40.630.120">
    <property type="match status" value="1"/>
</dbReference>
<evidence type="ECO:0000313" key="4">
    <source>
        <dbReference type="EMBL" id="MDX3018187.1"/>
    </source>
</evidence>
<evidence type="ECO:0000313" key="3">
    <source>
        <dbReference type="EMBL" id="MDX2958749.1"/>
    </source>
</evidence>
<keyword evidence="5" id="KW-1185">Reference proteome</keyword>
<evidence type="ECO:0000313" key="6">
    <source>
        <dbReference type="Proteomes" id="UP001282288"/>
    </source>
</evidence>
<comment type="caution">
    <text evidence="3">The sequence shown here is derived from an EMBL/GenBank/DDBJ whole genome shotgun (WGS) entry which is preliminary data.</text>
</comment>
<dbReference type="AlphaFoldDB" id="A0AAP6B624"/>
<dbReference type="Proteomes" id="UP001272987">
    <property type="component" value="Unassembled WGS sequence"/>
</dbReference>
<dbReference type="InterPro" id="IPR041644">
    <property type="entry name" value="GNAT_C"/>
</dbReference>
<dbReference type="RefSeq" id="WP_010358701.1">
    <property type="nucleotide sequence ID" value="NZ_CP122369.1"/>
</dbReference>
<proteinExistence type="predicted"/>
<name>A0AAP6B624_9ACTN</name>
<organism evidence="3 6">
    <name type="scientific">Streptomyces acidiscabies</name>
    <dbReference type="NCBI Taxonomy" id="42234"/>
    <lineage>
        <taxon>Bacteria</taxon>
        <taxon>Bacillati</taxon>
        <taxon>Actinomycetota</taxon>
        <taxon>Actinomycetes</taxon>
        <taxon>Kitasatosporales</taxon>
        <taxon>Streptomycetaceae</taxon>
        <taxon>Streptomyces</taxon>
    </lineage>
</organism>
<accession>A0AAP6B624</accession>
<evidence type="ECO:0000259" key="2">
    <source>
        <dbReference type="Pfam" id="PF18164"/>
    </source>
</evidence>
<reference evidence="3 5" key="1">
    <citation type="journal article" date="2023" name="Microb. Genom.">
        <title>Mesoterricola silvestris gen. nov., sp. nov., Mesoterricola sediminis sp. nov., Geothrix oryzae sp. nov., Geothrix edaphica sp. nov., Geothrix rubra sp. nov., and Geothrix limicola sp. nov., six novel members of Acidobacteriota isolated from soils.</title>
        <authorList>
            <person name="Weisberg A.J."/>
            <person name="Pearce E."/>
            <person name="Kramer C.G."/>
            <person name="Chang J.H."/>
            <person name="Clarke C.R."/>
        </authorList>
    </citation>
    <scope>NUCLEOTIDE SEQUENCE</scope>
    <source>
        <strain evidence="4 5">NB05-1H</strain>
        <strain evidence="3">NRRL_B-16521</strain>
    </source>
</reference>
<evidence type="ECO:0000313" key="5">
    <source>
        <dbReference type="Proteomes" id="UP001272987"/>
    </source>
</evidence>